<dbReference type="Proteomes" id="UP000298663">
    <property type="component" value="Unassembled WGS sequence"/>
</dbReference>
<reference evidence="1 2" key="2">
    <citation type="journal article" date="2019" name="G3 (Bethesda)">
        <title>Hybrid Assembly of the Genome of the Entomopathogenic Nematode Steinernema carpocapsae Identifies the X-Chromosome.</title>
        <authorList>
            <person name="Serra L."/>
            <person name="Macchietto M."/>
            <person name="Macias-Munoz A."/>
            <person name="McGill C.J."/>
            <person name="Rodriguez I.M."/>
            <person name="Rodriguez B."/>
            <person name="Murad R."/>
            <person name="Mortazavi A."/>
        </authorList>
    </citation>
    <scope>NUCLEOTIDE SEQUENCE [LARGE SCALE GENOMIC DNA]</scope>
    <source>
        <strain evidence="1 2">ALL</strain>
    </source>
</reference>
<comment type="caution">
    <text evidence="1">The sequence shown here is derived from an EMBL/GenBank/DDBJ whole genome shotgun (WGS) entry which is preliminary data.</text>
</comment>
<reference evidence="1 2" key="1">
    <citation type="journal article" date="2015" name="Genome Biol.">
        <title>Comparative genomics of Steinernema reveals deeply conserved gene regulatory networks.</title>
        <authorList>
            <person name="Dillman A.R."/>
            <person name="Macchietto M."/>
            <person name="Porter C.F."/>
            <person name="Rogers A."/>
            <person name="Williams B."/>
            <person name="Antoshechkin I."/>
            <person name="Lee M.M."/>
            <person name="Goodwin Z."/>
            <person name="Lu X."/>
            <person name="Lewis E.E."/>
            <person name="Goodrich-Blair H."/>
            <person name="Stock S.P."/>
            <person name="Adams B.J."/>
            <person name="Sternberg P.W."/>
            <person name="Mortazavi A."/>
        </authorList>
    </citation>
    <scope>NUCLEOTIDE SEQUENCE [LARGE SCALE GENOMIC DNA]</scope>
    <source>
        <strain evidence="1 2">ALL</strain>
    </source>
</reference>
<keyword evidence="2" id="KW-1185">Reference proteome</keyword>
<gene>
    <name evidence="1" type="ORF">L596_016105</name>
</gene>
<dbReference type="AlphaFoldDB" id="A0A4U5NH42"/>
<protein>
    <submittedName>
        <fullName evidence="1">Uncharacterized protein</fullName>
    </submittedName>
</protein>
<evidence type="ECO:0000313" key="2">
    <source>
        <dbReference type="Proteomes" id="UP000298663"/>
    </source>
</evidence>
<organism evidence="1 2">
    <name type="scientific">Steinernema carpocapsae</name>
    <name type="common">Entomopathogenic nematode</name>
    <dbReference type="NCBI Taxonomy" id="34508"/>
    <lineage>
        <taxon>Eukaryota</taxon>
        <taxon>Metazoa</taxon>
        <taxon>Ecdysozoa</taxon>
        <taxon>Nematoda</taxon>
        <taxon>Chromadorea</taxon>
        <taxon>Rhabditida</taxon>
        <taxon>Tylenchina</taxon>
        <taxon>Panagrolaimomorpha</taxon>
        <taxon>Strongyloidoidea</taxon>
        <taxon>Steinernematidae</taxon>
        <taxon>Steinernema</taxon>
    </lineage>
</organism>
<accession>A0A4U5NH42</accession>
<dbReference type="EMBL" id="AZBU02000004">
    <property type="protein sequence ID" value="TKR82368.1"/>
    <property type="molecule type" value="Genomic_DNA"/>
</dbReference>
<proteinExistence type="predicted"/>
<evidence type="ECO:0000313" key="1">
    <source>
        <dbReference type="EMBL" id="TKR82368.1"/>
    </source>
</evidence>
<name>A0A4U5NH42_STECR</name>
<sequence>MSPLFIYGHADLCPHILPRISKLASVDALKTPLSHVTVGSLPKNKRGDRVAKELWCVLQVRLMAISVATREKD</sequence>